<dbReference type="Pfam" id="PF07883">
    <property type="entry name" value="Cupin_2"/>
    <property type="match status" value="1"/>
</dbReference>
<dbReference type="Proteomes" id="UP001589867">
    <property type="component" value="Unassembled WGS sequence"/>
</dbReference>
<dbReference type="SMART" id="SM00530">
    <property type="entry name" value="HTH_XRE"/>
    <property type="match status" value="1"/>
</dbReference>
<evidence type="ECO:0000313" key="4">
    <source>
        <dbReference type="Proteomes" id="UP001589867"/>
    </source>
</evidence>
<dbReference type="InterPro" id="IPR050807">
    <property type="entry name" value="TransReg_Diox_bact_type"/>
</dbReference>
<dbReference type="SUPFAM" id="SSF47413">
    <property type="entry name" value="lambda repressor-like DNA-binding domains"/>
    <property type="match status" value="1"/>
</dbReference>
<feature type="domain" description="HTH cro/C1-type" evidence="2">
    <location>
        <begin position="25"/>
        <end position="79"/>
    </location>
</feature>
<dbReference type="RefSeq" id="WP_377252096.1">
    <property type="nucleotide sequence ID" value="NZ_JBHLUH010000031.1"/>
</dbReference>
<dbReference type="CDD" id="cd00093">
    <property type="entry name" value="HTH_XRE"/>
    <property type="match status" value="1"/>
</dbReference>
<dbReference type="PANTHER" id="PTHR46797:SF1">
    <property type="entry name" value="METHYLPHOSPHONATE SYNTHASE"/>
    <property type="match status" value="1"/>
</dbReference>
<reference evidence="3 4" key="1">
    <citation type="submission" date="2024-09" db="EMBL/GenBank/DDBJ databases">
        <authorList>
            <person name="Sun Q."/>
            <person name="Mori K."/>
        </authorList>
    </citation>
    <scope>NUCLEOTIDE SEQUENCE [LARGE SCALE GENOMIC DNA]</scope>
    <source>
        <strain evidence="3 4">TBRC 3947</strain>
    </source>
</reference>
<name>A0ABV6M3W8_9ACTN</name>
<dbReference type="Gene3D" id="2.60.120.10">
    <property type="entry name" value="Jelly Rolls"/>
    <property type="match status" value="1"/>
</dbReference>
<evidence type="ECO:0000313" key="3">
    <source>
        <dbReference type="EMBL" id="MFC0529392.1"/>
    </source>
</evidence>
<keyword evidence="4" id="KW-1185">Reference proteome</keyword>
<dbReference type="CDD" id="cd02209">
    <property type="entry name" value="cupin_XRE_C"/>
    <property type="match status" value="1"/>
</dbReference>
<keyword evidence="1" id="KW-0238">DNA-binding</keyword>
<evidence type="ECO:0000256" key="1">
    <source>
        <dbReference type="ARBA" id="ARBA00023125"/>
    </source>
</evidence>
<dbReference type="SUPFAM" id="SSF51182">
    <property type="entry name" value="RmlC-like cupins"/>
    <property type="match status" value="1"/>
</dbReference>
<dbReference type="Pfam" id="PF13560">
    <property type="entry name" value="HTH_31"/>
    <property type="match status" value="1"/>
</dbReference>
<dbReference type="InterPro" id="IPR001387">
    <property type="entry name" value="Cro/C1-type_HTH"/>
</dbReference>
<dbReference type="PANTHER" id="PTHR46797">
    <property type="entry name" value="HTH-TYPE TRANSCRIPTIONAL REGULATOR"/>
    <property type="match status" value="1"/>
</dbReference>
<dbReference type="InterPro" id="IPR010982">
    <property type="entry name" value="Lambda_DNA-bd_dom_sf"/>
</dbReference>
<dbReference type="EMBL" id="JBHLUH010000031">
    <property type="protein sequence ID" value="MFC0529392.1"/>
    <property type="molecule type" value="Genomic_DNA"/>
</dbReference>
<gene>
    <name evidence="3" type="ORF">ACFFIA_17195</name>
</gene>
<accession>A0ABV6M3W8</accession>
<organism evidence="3 4">
    <name type="scientific">Phytohabitans kaempferiae</name>
    <dbReference type="NCBI Taxonomy" id="1620943"/>
    <lineage>
        <taxon>Bacteria</taxon>
        <taxon>Bacillati</taxon>
        <taxon>Actinomycetota</taxon>
        <taxon>Actinomycetes</taxon>
        <taxon>Micromonosporales</taxon>
        <taxon>Micromonosporaceae</taxon>
    </lineage>
</organism>
<dbReference type="Gene3D" id="1.10.260.40">
    <property type="entry name" value="lambda repressor-like DNA-binding domains"/>
    <property type="match status" value="1"/>
</dbReference>
<sequence>MSNKRSPDEAEGVPDSAVAALGARLRAVRLRRRETLESLAGRSGLTKSFLSKLERGRASVSVSALLRICAALDVQLAEIMNGPEGRLVRAGVLTQVALGGEGLSEYQLTPADEHRIQVLLSEIEPGGGSGAEYYTFPVEVEFVHVIKGRLTVSLEGEVHELAQGDSLTFVSVPHAFHNPGPGPATVLWVMTPALPRNERSTSR</sequence>
<dbReference type="InterPro" id="IPR014710">
    <property type="entry name" value="RmlC-like_jellyroll"/>
</dbReference>
<dbReference type="PROSITE" id="PS50943">
    <property type="entry name" value="HTH_CROC1"/>
    <property type="match status" value="1"/>
</dbReference>
<evidence type="ECO:0000259" key="2">
    <source>
        <dbReference type="PROSITE" id="PS50943"/>
    </source>
</evidence>
<dbReference type="InterPro" id="IPR013096">
    <property type="entry name" value="Cupin_2"/>
</dbReference>
<comment type="caution">
    <text evidence="3">The sequence shown here is derived from an EMBL/GenBank/DDBJ whole genome shotgun (WGS) entry which is preliminary data.</text>
</comment>
<proteinExistence type="predicted"/>
<dbReference type="InterPro" id="IPR011051">
    <property type="entry name" value="RmlC_Cupin_sf"/>
</dbReference>
<protein>
    <submittedName>
        <fullName evidence="3">Helix-turn-helix domain-containing protein</fullName>
    </submittedName>
</protein>